<reference evidence="4" key="1">
    <citation type="submission" date="2021-03" db="EMBL/GenBank/DDBJ databases">
        <title>Chromosome level genome of the anhydrobiotic midge Polypedilum vanderplanki.</title>
        <authorList>
            <person name="Yoshida Y."/>
            <person name="Kikawada T."/>
            <person name="Gusev O."/>
        </authorList>
    </citation>
    <scope>NUCLEOTIDE SEQUENCE</scope>
    <source>
        <strain evidence="4">NIAS01</strain>
        <tissue evidence="4">Whole body or cell culture</tissue>
    </source>
</reference>
<evidence type="ECO:0000259" key="3">
    <source>
        <dbReference type="PROSITE" id="PS50940"/>
    </source>
</evidence>
<feature type="domain" description="Chitin-binding type-2" evidence="3">
    <location>
        <begin position="22"/>
        <end position="80"/>
    </location>
</feature>
<gene>
    <name evidence="4" type="ORF">PVAND_005165</name>
</gene>
<feature type="chain" id="PRO_5039941175" description="Chitin-binding type-2 domain-containing protein" evidence="2">
    <location>
        <begin position="18"/>
        <end position="192"/>
    </location>
</feature>
<dbReference type="PROSITE" id="PS50940">
    <property type="entry name" value="CHIT_BIND_II"/>
    <property type="match status" value="2"/>
</dbReference>
<dbReference type="InterPro" id="IPR002557">
    <property type="entry name" value="Chitin-bd_dom"/>
</dbReference>
<protein>
    <recommendedName>
        <fullName evidence="3">Chitin-binding type-2 domain-containing protein</fullName>
    </recommendedName>
</protein>
<feature type="signal peptide" evidence="2">
    <location>
        <begin position="1"/>
        <end position="17"/>
    </location>
</feature>
<evidence type="ECO:0000256" key="2">
    <source>
        <dbReference type="SAM" id="SignalP"/>
    </source>
</evidence>
<proteinExistence type="predicted"/>
<dbReference type="AlphaFoldDB" id="A0A9J6BZS5"/>
<dbReference type="Gene3D" id="2.170.140.10">
    <property type="entry name" value="Chitin binding domain"/>
    <property type="match status" value="1"/>
</dbReference>
<keyword evidence="5" id="KW-1185">Reference proteome</keyword>
<dbReference type="GO" id="GO:0005576">
    <property type="term" value="C:extracellular region"/>
    <property type="evidence" value="ECO:0007669"/>
    <property type="project" value="InterPro"/>
</dbReference>
<name>A0A9J6BZS5_POLVA</name>
<accession>A0A9J6BZS5</accession>
<feature type="region of interest" description="Disordered" evidence="1">
    <location>
        <begin position="86"/>
        <end position="116"/>
    </location>
</feature>
<dbReference type="SUPFAM" id="SSF57625">
    <property type="entry name" value="Invertebrate chitin-binding proteins"/>
    <property type="match status" value="1"/>
</dbReference>
<evidence type="ECO:0000256" key="1">
    <source>
        <dbReference type="SAM" id="MobiDB-lite"/>
    </source>
</evidence>
<dbReference type="GO" id="GO:0008061">
    <property type="term" value="F:chitin binding"/>
    <property type="evidence" value="ECO:0007669"/>
    <property type="project" value="InterPro"/>
</dbReference>
<dbReference type="OrthoDB" id="7744598at2759"/>
<sequence>MKFILLILFAILSASFAAFDGATWCAGKANKNYPYGTDCTQYVKCYPYNGVMTGALYTCVGTTLFNATALLCQAGYVCPAATTSSTITTTSSTSTMTSTTTTPTTTTSTTLPTTTTTMSTTTTTTASSTFNAATYCASQPFGYQPYVPDLTNCIKYIYCFPYNGVMTGAVYECQGTTRFDPMLLYCSSTYSC</sequence>
<feature type="domain" description="Chitin-binding type-2" evidence="3">
    <location>
        <begin position="133"/>
        <end position="192"/>
    </location>
</feature>
<comment type="caution">
    <text evidence="4">The sequence shown here is derived from an EMBL/GenBank/DDBJ whole genome shotgun (WGS) entry which is preliminary data.</text>
</comment>
<keyword evidence="2" id="KW-0732">Signal</keyword>
<evidence type="ECO:0000313" key="4">
    <source>
        <dbReference type="EMBL" id="KAG5675250.1"/>
    </source>
</evidence>
<dbReference type="EMBL" id="JADBJN010000002">
    <property type="protein sequence ID" value="KAG5675250.1"/>
    <property type="molecule type" value="Genomic_DNA"/>
</dbReference>
<dbReference type="InterPro" id="IPR036508">
    <property type="entry name" value="Chitin-bd_dom_sf"/>
</dbReference>
<evidence type="ECO:0000313" key="5">
    <source>
        <dbReference type="Proteomes" id="UP001107558"/>
    </source>
</evidence>
<organism evidence="4 5">
    <name type="scientific">Polypedilum vanderplanki</name>
    <name type="common">Sleeping chironomid midge</name>
    <dbReference type="NCBI Taxonomy" id="319348"/>
    <lineage>
        <taxon>Eukaryota</taxon>
        <taxon>Metazoa</taxon>
        <taxon>Ecdysozoa</taxon>
        <taxon>Arthropoda</taxon>
        <taxon>Hexapoda</taxon>
        <taxon>Insecta</taxon>
        <taxon>Pterygota</taxon>
        <taxon>Neoptera</taxon>
        <taxon>Endopterygota</taxon>
        <taxon>Diptera</taxon>
        <taxon>Nematocera</taxon>
        <taxon>Chironomoidea</taxon>
        <taxon>Chironomidae</taxon>
        <taxon>Chironominae</taxon>
        <taxon>Polypedilum</taxon>
        <taxon>Polypedilum</taxon>
    </lineage>
</organism>
<dbReference type="Pfam" id="PF01607">
    <property type="entry name" value="CBM_14"/>
    <property type="match status" value="1"/>
</dbReference>
<dbReference type="Proteomes" id="UP001107558">
    <property type="component" value="Chromosome 2"/>
</dbReference>